<dbReference type="RefSeq" id="WP_277414324.1">
    <property type="nucleotide sequence ID" value="NZ_CP119083.1"/>
</dbReference>
<evidence type="ECO:0000313" key="6">
    <source>
        <dbReference type="EMBL" id="WEF31553.1"/>
    </source>
</evidence>
<evidence type="ECO:0000259" key="3">
    <source>
        <dbReference type="Pfam" id="PF25876"/>
    </source>
</evidence>
<dbReference type="Pfam" id="PF25944">
    <property type="entry name" value="Beta-barrel_RND"/>
    <property type="match status" value="1"/>
</dbReference>
<dbReference type="EMBL" id="CP119083">
    <property type="protein sequence ID" value="WEF31553.1"/>
    <property type="molecule type" value="Genomic_DNA"/>
</dbReference>
<protein>
    <submittedName>
        <fullName evidence="6">Efflux RND transporter periplasmic adaptor subunit</fullName>
    </submittedName>
</protein>
<proteinExistence type="inferred from homology"/>
<feature type="domain" description="Multidrug resistance protein MdtA-like barrel-sandwich hybrid" evidence="4">
    <location>
        <begin position="67"/>
        <end position="207"/>
    </location>
</feature>
<dbReference type="NCBIfam" id="TIGR01730">
    <property type="entry name" value="RND_mfp"/>
    <property type="match status" value="1"/>
</dbReference>
<keyword evidence="2" id="KW-0175">Coiled coil</keyword>
<dbReference type="Gene3D" id="2.40.420.20">
    <property type="match status" value="1"/>
</dbReference>
<feature type="domain" description="Multidrug resistance protein MdtA-like beta-barrel" evidence="5">
    <location>
        <begin position="240"/>
        <end position="295"/>
    </location>
</feature>
<evidence type="ECO:0000313" key="7">
    <source>
        <dbReference type="Proteomes" id="UP001216510"/>
    </source>
</evidence>
<dbReference type="InterPro" id="IPR058625">
    <property type="entry name" value="MdtA-like_BSH"/>
</dbReference>
<dbReference type="InterPro" id="IPR058626">
    <property type="entry name" value="MdtA-like_b-barrel"/>
</dbReference>
<evidence type="ECO:0000256" key="1">
    <source>
        <dbReference type="ARBA" id="ARBA00009477"/>
    </source>
</evidence>
<dbReference type="Pfam" id="PF25876">
    <property type="entry name" value="HH_MFP_RND"/>
    <property type="match status" value="1"/>
</dbReference>
<dbReference type="Gene3D" id="2.40.30.170">
    <property type="match status" value="1"/>
</dbReference>
<dbReference type="PANTHER" id="PTHR30158">
    <property type="entry name" value="ACRA/E-RELATED COMPONENT OF DRUG EFFLUX TRANSPORTER"/>
    <property type="match status" value="1"/>
</dbReference>
<name>A0ABY8B810_9BURK</name>
<feature type="coiled-coil region" evidence="2">
    <location>
        <begin position="107"/>
        <end position="172"/>
    </location>
</feature>
<comment type="similarity">
    <text evidence="1">Belongs to the membrane fusion protein (MFP) (TC 8.A.1) family.</text>
</comment>
<reference evidence="6 7" key="1">
    <citation type="submission" date="2023-02" db="EMBL/GenBank/DDBJ databases">
        <title>Gemone sequence of Telluria chitinolytica ACM 3522T.</title>
        <authorList>
            <person name="Frediansyah A."/>
            <person name="Miess H."/>
            <person name="Gross H."/>
        </authorList>
    </citation>
    <scope>NUCLEOTIDE SEQUENCE [LARGE SCALE GENOMIC DNA]</scope>
    <source>
        <strain evidence="6 7">ACM 3522</strain>
    </source>
</reference>
<evidence type="ECO:0000259" key="4">
    <source>
        <dbReference type="Pfam" id="PF25917"/>
    </source>
</evidence>
<dbReference type="InterPro" id="IPR058624">
    <property type="entry name" value="MdtA-like_HH"/>
</dbReference>
<dbReference type="Pfam" id="PF25917">
    <property type="entry name" value="BSH_RND"/>
    <property type="match status" value="1"/>
</dbReference>
<dbReference type="Gene3D" id="1.10.287.470">
    <property type="entry name" value="Helix hairpin bin"/>
    <property type="match status" value="1"/>
</dbReference>
<dbReference type="Gene3D" id="2.40.50.100">
    <property type="match status" value="1"/>
</dbReference>
<evidence type="ECO:0000256" key="2">
    <source>
        <dbReference type="SAM" id="Coils"/>
    </source>
</evidence>
<accession>A0ABY8B810</accession>
<feature type="domain" description="Multidrug resistance protein MdtA-like alpha-helical hairpin" evidence="3">
    <location>
        <begin position="108"/>
        <end position="176"/>
    </location>
</feature>
<evidence type="ECO:0000259" key="5">
    <source>
        <dbReference type="Pfam" id="PF25944"/>
    </source>
</evidence>
<gene>
    <name evidence="6" type="ORF">PX653_19100</name>
</gene>
<dbReference type="InterPro" id="IPR006143">
    <property type="entry name" value="RND_pump_MFP"/>
</dbReference>
<organism evidence="6 7">
    <name type="scientific">Pseudoduganella chitinolytica</name>
    <dbReference type="NCBI Taxonomy" id="34070"/>
    <lineage>
        <taxon>Bacteria</taxon>
        <taxon>Pseudomonadati</taxon>
        <taxon>Pseudomonadota</taxon>
        <taxon>Betaproteobacteria</taxon>
        <taxon>Burkholderiales</taxon>
        <taxon>Oxalobacteraceae</taxon>
        <taxon>Telluria group</taxon>
        <taxon>Pseudoduganella</taxon>
    </lineage>
</organism>
<dbReference type="PANTHER" id="PTHR30158:SF26">
    <property type="entry name" value="RESISTANCE-NODULATION-CELL DIVISION (RND) MULTIDRUG EFFLUX MEMBRANE FUSION PROTEIN MEXE"/>
    <property type="match status" value="1"/>
</dbReference>
<dbReference type="Proteomes" id="UP001216510">
    <property type="component" value="Chromosome"/>
</dbReference>
<keyword evidence="7" id="KW-1185">Reference proteome</keyword>
<dbReference type="PROSITE" id="PS51257">
    <property type="entry name" value="PROKAR_LIPOPROTEIN"/>
    <property type="match status" value="1"/>
</dbReference>
<sequence>MLRNLNSLVRLELACVVTAALSLQGCNSSVASAGGSPPAPEVSVASVQVRQVQSWDEFNGRVGAVESVSIRPRVSGYIERVAFREGDDIKKGDLLFLIDQRPYQAVANSAQAQLERARAAADLAKTQIERAQTLIGANAISREEFDSRKAALAQAVADVHGAEAQLAKARLDLTFTEVRAPIGGRVSNAMLTAGNLAQADQSVLTTVVSQESMYVYFDCDERSYQRYLDRVRGDRRAERLVKVGLADETGFSRTGKVDFLDNRLDANMGTIRARALLPNADRKLTPGMYARVKLDGSGEFKAMLVDDRAVLTDQDRKYLYVVGPENKALRKDVVLGRLIDDGSAGPNAALRVVESGLESGDKVIVGGTQKIFFPGMPVKPIVLATSAQVAAAKTSK</sequence>
<dbReference type="SUPFAM" id="SSF111369">
    <property type="entry name" value="HlyD-like secretion proteins"/>
    <property type="match status" value="1"/>
</dbReference>